<dbReference type="EMBL" id="JAMYWD010000003">
    <property type="protein sequence ID" value="KAJ4976809.1"/>
    <property type="molecule type" value="Genomic_DNA"/>
</dbReference>
<gene>
    <name evidence="1" type="ORF">NE237_001915</name>
</gene>
<keyword evidence="2" id="KW-1185">Reference proteome</keyword>
<name>A0A9Q0KV16_9MAGN</name>
<evidence type="ECO:0000313" key="1">
    <source>
        <dbReference type="EMBL" id="KAJ4976809.1"/>
    </source>
</evidence>
<dbReference type="AlphaFoldDB" id="A0A9Q0KV16"/>
<evidence type="ECO:0000313" key="2">
    <source>
        <dbReference type="Proteomes" id="UP001141806"/>
    </source>
</evidence>
<protein>
    <submittedName>
        <fullName evidence="1">Uncharacterized protein</fullName>
    </submittedName>
</protein>
<accession>A0A9Q0KV16</accession>
<dbReference type="Proteomes" id="UP001141806">
    <property type="component" value="Unassembled WGS sequence"/>
</dbReference>
<sequence>MRVVKVEDYYRRLQHRHPISIASSSTDLRIPGEAKLIARGISARLHTRFNRYGLLDNDPDFHRDRLHSVSLGQNLLQQRTFCKSVTPNTGHYGNSVLLDDVGNCVSCTDETANCSNPQWRVRSSAEELRI</sequence>
<proteinExistence type="predicted"/>
<reference evidence="1" key="1">
    <citation type="journal article" date="2023" name="Plant J.">
        <title>The genome of the king protea, Protea cynaroides.</title>
        <authorList>
            <person name="Chang J."/>
            <person name="Duong T.A."/>
            <person name="Schoeman C."/>
            <person name="Ma X."/>
            <person name="Roodt D."/>
            <person name="Barker N."/>
            <person name="Li Z."/>
            <person name="Van de Peer Y."/>
            <person name="Mizrachi E."/>
        </authorList>
    </citation>
    <scope>NUCLEOTIDE SEQUENCE</scope>
    <source>
        <tissue evidence="1">Young leaves</tissue>
    </source>
</reference>
<dbReference type="OrthoDB" id="1434840at2759"/>
<comment type="caution">
    <text evidence="1">The sequence shown here is derived from an EMBL/GenBank/DDBJ whole genome shotgun (WGS) entry which is preliminary data.</text>
</comment>
<organism evidence="1 2">
    <name type="scientific">Protea cynaroides</name>
    <dbReference type="NCBI Taxonomy" id="273540"/>
    <lineage>
        <taxon>Eukaryota</taxon>
        <taxon>Viridiplantae</taxon>
        <taxon>Streptophyta</taxon>
        <taxon>Embryophyta</taxon>
        <taxon>Tracheophyta</taxon>
        <taxon>Spermatophyta</taxon>
        <taxon>Magnoliopsida</taxon>
        <taxon>Proteales</taxon>
        <taxon>Proteaceae</taxon>
        <taxon>Protea</taxon>
    </lineage>
</organism>